<dbReference type="EC" id="1.4.1.23" evidence="5"/>
<dbReference type="InterPro" id="IPR006096">
    <property type="entry name" value="Glu/Leu/Phe/Val/Trp_DH_C"/>
</dbReference>
<comment type="catalytic activity">
    <reaction evidence="10">
        <text>L-valine + NAD(+) + H2O = 3-methyl-2-oxobutanoate + NH4(+) + NADH + H(+)</text>
        <dbReference type="Rhea" id="RHEA:30763"/>
        <dbReference type="ChEBI" id="CHEBI:11851"/>
        <dbReference type="ChEBI" id="CHEBI:15377"/>
        <dbReference type="ChEBI" id="CHEBI:15378"/>
        <dbReference type="ChEBI" id="CHEBI:28938"/>
        <dbReference type="ChEBI" id="CHEBI:57540"/>
        <dbReference type="ChEBI" id="CHEBI:57762"/>
        <dbReference type="ChEBI" id="CHEBI:57945"/>
        <dbReference type="EC" id="1.4.1.23"/>
    </reaction>
</comment>
<dbReference type="Proteomes" id="UP000749040">
    <property type="component" value="Unassembled WGS sequence"/>
</dbReference>
<evidence type="ECO:0000256" key="3">
    <source>
        <dbReference type="ARBA" id="ARBA00006382"/>
    </source>
</evidence>
<dbReference type="PIRSF" id="PIRSF000188">
    <property type="entry name" value="Phe_leu_dh"/>
    <property type="match status" value="1"/>
</dbReference>
<dbReference type="Pfam" id="PF00208">
    <property type="entry name" value="ELFV_dehydrog"/>
    <property type="match status" value="1"/>
</dbReference>
<keyword evidence="7" id="KW-0101">Branched-chain amino acid catabolism</keyword>
<evidence type="ECO:0000313" key="13">
    <source>
        <dbReference type="EMBL" id="MBM9508948.1"/>
    </source>
</evidence>
<reference evidence="13 14" key="1">
    <citation type="submission" date="2021-01" db="EMBL/GenBank/DDBJ databases">
        <title>Streptomyces acididurans sp. nov., isolated from a peat swamp forest soil.</title>
        <authorList>
            <person name="Chantavorakit T."/>
            <person name="Duangmal K."/>
        </authorList>
    </citation>
    <scope>NUCLEOTIDE SEQUENCE [LARGE SCALE GENOMIC DNA]</scope>
    <source>
        <strain evidence="13 14">KK5PA1</strain>
    </source>
</reference>
<comment type="caution">
    <text evidence="13">The sequence shown here is derived from an EMBL/GenBank/DDBJ whole genome shotgun (WGS) entry which is preliminary data.</text>
</comment>
<dbReference type="EMBL" id="JADKYB010000021">
    <property type="protein sequence ID" value="MBM9508948.1"/>
    <property type="molecule type" value="Genomic_DNA"/>
</dbReference>
<dbReference type="Pfam" id="PF02812">
    <property type="entry name" value="ELFV_dehydrog_N"/>
    <property type="match status" value="1"/>
</dbReference>
<evidence type="ECO:0000256" key="4">
    <source>
        <dbReference type="ARBA" id="ARBA00011738"/>
    </source>
</evidence>
<evidence type="ECO:0000313" key="14">
    <source>
        <dbReference type="Proteomes" id="UP000749040"/>
    </source>
</evidence>
<evidence type="ECO:0000256" key="5">
    <source>
        <dbReference type="ARBA" id="ARBA00012136"/>
    </source>
</evidence>
<comment type="pathway">
    <text evidence="2">Amino-acid degradation; L-valine degradation.</text>
</comment>
<gene>
    <name evidence="13" type="ORF">ITX44_31255</name>
</gene>
<keyword evidence="14" id="KW-1185">Reference proteome</keyword>
<dbReference type="SUPFAM" id="SSF53223">
    <property type="entry name" value="Aminoacid dehydrogenase-like, N-terminal domain"/>
    <property type="match status" value="1"/>
</dbReference>
<evidence type="ECO:0000256" key="9">
    <source>
        <dbReference type="ARBA" id="ARBA00023027"/>
    </source>
</evidence>
<comment type="subcellular location">
    <subcellularLocation>
        <location evidence="1">Cytoplasm</location>
    </subcellularLocation>
</comment>
<keyword evidence="8 11" id="KW-0560">Oxidoreductase</keyword>
<name>A0ABS2U021_9ACTN</name>
<organism evidence="13 14">
    <name type="scientific">Actinacidiphila acididurans</name>
    <dbReference type="NCBI Taxonomy" id="2784346"/>
    <lineage>
        <taxon>Bacteria</taxon>
        <taxon>Bacillati</taxon>
        <taxon>Actinomycetota</taxon>
        <taxon>Actinomycetes</taxon>
        <taxon>Kitasatosporales</taxon>
        <taxon>Streptomycetaceae</taxon>
        <taxon>Actinacidiphila</taxon>
    </lineage>
</organism>
<dbReference type="InterPro" id="IPR006097">
    <property type="entry name" value="Glu/Leu/Phe/Val/Trp_DH_dimer"/>
</dbReference>
<evidence type="ECO:0000256" key="2">
    <source>
        <dbReference type="ARBA" id="ARBA00005109"/>
    </source>
</evidence>
<dbReference type="Gene3D" id="3.40.50.10860">
    <property type="entry name" value="Leucine Dehydrogenase, chain A, domain 1"/>
    <property type="match status" value="1"/>
</dbReference>
<evidence type="ECO:0000259" key="12">
    <source>
        <dbReference type="SMART" id="SM00839"/>
    </source>
</evidence>
<evidence type="ECO:0000256" key="1">
    <source>
        <dbReference type="ARBA" id="ARBA00004496"/>
    </source>
</evidence>
<feature type="domain" description="Glutamate/phenylalanine/leucine/valine/L-tryptophan dehydrogenase C-terminal" evidence="12">
    <location>
        <begin position="160"/>
        <end position="369"/>
    </location>
</feature>
<comment type="similarity">
    <text evidence="3 11">Belongs to the Glu/Leu/Phe/Val dehydrogenases family.</text>
</comment>
<proteinExistence type="inferred from homology"/>
<dbReference type="PROSITE" id="PS00074">
    <property type="entry name" value="GLFV_DEHYDROGENASE"/>
    <property type="match status" value="1"/>
</dbReference>
<evidence type="ECO:0000256" key="8">
    <source>
        <dbReference type="ARBA" id="ARBA00023002"/>
    </source>
</evidence>
<dbReference type="InterPro" id="IPR033524">
    <property type="entry name" value="Glu/Leu/Phe/Val_DH_AS"/>
</dbReference>
<dbReference type="InterPro" id="IPR036291">
    <property type="entry name" value="NAD(P)-bd_dom_sf"/>
</dbReference>
<sequence length="376" mass="39032">MGVTTVTAVSDVPGSSVAKLFRSEQGGHEQVVLCQDRATGLKAVIAIHSTALGPALGGTRFHAYASDDEAVEDAINLSRGMSYKNALAGLDLGGGKAVIIGDPDTLKTEELLLAYGRCVAALGGRYVTACDVGTYVADMDVVARENPWTTGRSPEQGGAGDSSVLTAFGVFQGMRAAAATQWGDPSLRGRRVGVAGVGKVGHLLVEHLLADGAEVVVTDVRAGAVQRVLDRHPGVTAVADTAALVRTPLDVYAPCALGGALDDVTVPALTATVVCGAANNQLAHPGVEKDLADRGILYAPDYVVNSGGVIQVADELHGFDFERAKAKATRIHDTTLAIFERAKVDGVPPAVAADRLAEQRIADRTPADRWLRPEVS</sequence>
<dbReference type="InterPro" id="IPR016211">
    <property type="entry name" value="Glu/Phe/Leu/Val/Trp_DH_bac/arc"/>
</dbReference>
<dbReference type="InterPro" id="IPR046346">
    <property type="entry name" value="Aminoacid_DH-like_N_sf"/>
</dbReference>
<keyword evidence="9" id="KW-0520">NAD</keyword>
<dbReference type="SUPFAM" id="SSF51735">
    <property type="entry name" value="NAD(P)-binding Rossmann-fold domains"/>
    <property type="match status" value="1"/>
</dbReference>
<dbReference type="PRINTS" id="PR00082">
    <property type="entry name" value="GLFDHDRGNASE"/>
</dbReference>
<dbReference type="SMART" id="SM00839">
    <property type="entry name" value="ELFV_dehydrog"/>
    <property type="match status" value="1"/>
</dbReference>
<evidence type="ECO:0000256" key="10">
    <source>
        <dbReference type="ARBA" id="ARBA00048547"/>
    </source>
</evidence>
<dbReference type="CDD" id="cd01075">
    <property type="entry name" value="NAD_bind_Leu_Phe_Val_DH"/>
    <property type="match status" value="1"/>
</dbReference>
<evidence type="ECO:0000256" key="6">
    <source>
        <dbReference type="ARBA" id="ARBA00017332"/>
    </source>
</evidence>
<comment type="subunit">
    <text evidence="4">Homodimer.</text>
</comment>
<evidence type="ECO:0000256" key="7">
    <source>
        <dbReference type="ARBA" id="ARBA00022456"/>
    </source>
</evidence>
<dbReference type="PANTHER" id="PTHR42722:SF1">
    <property type="entry name" value="VALINE DEHYDROGENASE"/>
    <property type="match status" value="1"/>
</dbReference>
<accession>A0ABS2U021</accession>
<evidence type="ECO:0000256" key="11">
    <source>
        <dbReference type="RuleBase" id="RU004417"/>
    </source>
</evidence>
<protein>
    <recommendedName>
        <fullName evidence="6">Valine dehydrogenase</fullName>
        <ecNumber evidence="5">1.4.1.23</ecNumber>
    </recommendedName>
</protein>
<dbReference type="RefSeq" id="WP_205361467.1">
    <property type="nucleotide sequence ID" value="NZ_JADKYB010000021.1"/>
</dbReference>
<dbReference type="InterPro" id="IPR006095">
    <property type="entry name" value="Glu/Leu/Phe/Val/Trp_DH"/>
</dbReference>
<dbReference type="Gene3D" id="3.40.50.720">
    <property type="entry name" value="NAD(P)-binding Rossmann-like Domain"/>
    <property type="match status" value="1"/>
</dbReference>
<dbReference type="PANTHER" id="PTHR42722">
    <property type="entry name" value="LEUCINE DEHYDROGENASE"/>
    <property type="match status" value="1"/>
</dbReference>